<evidence type="ECO:0000313" key="2">
    <source>
        <dbReference type="EMBL" id="ACF87438.1"/>
    </source>
</evidence>
<protein>
    <submittedName>
        <fullName evidence="2">Uncharacterized protein</fullName>
    </submittedName>
</protein>
<feature type="compositionally biased region" description="Polar residues" evidence="1">
    <location>
        <begin position="48"/>
        <end position="61"/>
    </location>
</feature>
<dbReference type="EMBL" id="BT042433">
    <property type="protein sequence ID" value="ACF87438.1"/>
    <property type="molecule type" value="mRNA"/>
</dbReference>
<organism evidence="2">
    <name type="scientific">Zea mays</name>
    <name type="common">Maize</name>
    <dbReference type="NCBI Taxonomy" id="4577"/>
    <lineage>
        <taxon>Eukaryota</taxon>
        <taxon>Viridiplantae</taxon>
        <taxon>Streptophyta</taxon>
        <taxon>Embryophyta</taxon>
        <taxon>Tracheophyta</taxon>
        <taxon>Spermatophyta</taxon>
        <taxon>Magnoliopsida</taxon>
        <taxon>Liliopsida</taxon>
        <taxon>Poales</taxon>
        <taxon>Poaceae</taxon>
        <taxon>PACMAD clade</taxon>
        <taxon>Panicoideae</taxon>
        <taxon>Andropogonodae</taxon>
        <taxon>Andropogoneae</taxon>
        <taxon>Tripsacinae</taxon>
        <taxon>Zea</taxon>
    </lineage>
</organism>
<feature type="region of interest" description="Disordered" evidence="1">
    <location>
        <begin position="1"/>
        <end position="61"/>
    </location>
</feature>
<proteinExistence type="evidence at transcript level"/>
<accession>B4FZ95</accession>
<reference evidence="2" key="1">
    <citation type="journal article" date="2009" name="PLoS Genet.">
        <title>Sequencing, mapping, and analysis of 27,455 maize full-length cDNAs.</title>
        <authorList>
            <person name="Soderlund C."/>
            <person name="Descour A."/>
            <person name="Kudrna D."/>
            <person name="Bomhoff M."/>
            <person name="Boyd L."/>
            <person name="Currie J."/>
            <person name="Angelova A."/>
            <person name="Collura K."/>
            <person name="Wissotski M."/>
            <person name="Ashley E."/>
            <person name="Morrow D."/>
            <person name="Fernandes J."/>
            <person name="Walbot V."/>
            <person name="Yu Y."/>
        </authorList>
    </citation>
    <scope>NUCLEOTIDE SEQUENCE</scope>
    <source>
        <strain evidence="2">B73</strain>
    </source>
</reference>
<evidence type="ECO:0000256" key="1">
    <source>
        <dbReference type="SAM" id="MobiDB-lite"/>
    </source>
</evidence>
<name>B4FZ95_MAIZE</name>
<feature type="compositionally biased region" description="Polar residues" evidence="1">
    <location>
        <begin position="1"/>
        <end position="25"/>
    </location>
</feature>
<sequence>MNTPQPSTIEDPQGNNQAHTLSHLSNMMDYGSHQVTPPPHDDFADRCLNSSGAATNNNLMS</sequence>
<dbReference type="AlphaFoldDB" id="B4FZ95"/>